<name>A0A2T9Z7A1_9FUNG</name>
<accession>A0A2T9Z7A1</accession>
<feature type="transmembrane region" description="Helical" evidence="1">
    <location>
        <begin position="80"/>
        <end position="99"/>
    </location>
</feature>
<sequence>MDRLLQKRPDTCDIYSSNIKLCTYKNEKTPSFARYLRTSGTKRPIEGTAPTQDLKERDNVTSYEPISKPKKIDRHWSDGWYMYMNTASSAFMVLVFSFISNIRESHAKYHHLCINAIFEADAALKKKLTITSDKIPNEPITIPTLKVGKIQRAIDYYTDIIGTLVGIVLLMLVIVVWPLIGSTLHFSSDWWLVIGTYAGLIGMNDGFVQNIYYFLKVYEDKQFDEVVQDNPEIFASADLPPPKYIFAVNNSFSDRISLAVGKLILSVYVLLTGTATMIGLQLTGQLISNVPPSIIESFFMIILITGHNDSEIGRRATLSNIYARRVKLLSFLA</sequence>
<dbReference type="EMBL" id="MBFS01002001">
    <property type="protein sequence ID" value="PVV00422.1"/>
    <property type="molecule type" value="Genomic_DNA"/>
</dbReference>
<comment type="caution">
    <text evidence="2">The sequence shown here is derived from an EMBL/GenBank/DDBJ whole genome shotgun (WGS) entry which is preliminary data.</text>
</comment>
<keyword evidence="1" id="KW-0812">Transmembrane</keyword>
<dbReference type="GO" id="GO:0055085">
    <property type="term" value="P:transmembrane transport"/>
    <property type="evidence" value="ECO:0007669"/>
    <property type="project" value="InterPro"/>
</dbReference>
<organism evidence="2 3">
    <name type="scientific">Smittium megazygosporum</name>
    <dbReference type="NCBI Taxonomy" id="133381"/>
    <lineage>
        <taxon>Eukaryota</taxon>
        <taxon>Fungi</taxon>
        <taxon>Fungi incertae sedis</taxon>
        <taxon>Zoopagomycota</taxon>
        <taxon>Kickxellomycotina</taxon>
        <taxon>Harpellomycetes</taxon>
        <taxon>Harpellales</taxon>
        <taxon>Legeriomycetaceae</taxon>
        <taxon>Smittium</taxon>
    </lineage>
</organism>
<dbReference type="Pfam" id="PF04120">
    <property type="entry name" value="Iron_permease"/>
    <property type="match status" value="1"/>
</dbReference>
<evidence type="ECO:0000313" key="2">
    <source>
        <dbReference type="EMBL" id="PVV00422.1"/>
    </source>
</evidence>
<keyword evidence="1" id="KW-1133">Transmembrane helix</keyword>
<gene>
    <name evidence="2" type="ORF">BB560_005196</name>
</gene>
<feature type="transmembrane region" description="Helical" evidence="1">
    <location>
        <begin position="192"/>
        <end position="215"/>
    </location>
</feature>
<dbReference type="AlphaFoldDB" id="A0A2T9Z7A1"/>
<proteinExistence type="predicted"/>
<evidence type="ECO:0000313" key="3">
    <source>
        <dbReference type="Proteomes" id="UP000245609"/>
    </source>
</evidence>
<dbReference type="OrthoDB" id="2224262at2759"/>
<keyword evidence="3" id="KW-1185">Reference proteome</keyword>
<feature type="transmembrane region" description="Helical" evidence="1">
    <location>
        <begin position="156"/>
        <end position="180"/>
    </location>
</feature>
<feature type="transmembrane region" description="Helical" evidence="1">
    <location>
        <begin position="259"/>
        <end position="280"/>
    </location>
</feature>
<evidence type="ECO:0000256" key="1">
    <source>
        <dbReference type="SAM" id="Phobius"/>
    </source>
</evidence>
<dbReference type="Proteomes" id="UP000245609">
    <property type="component" value="Unassembled WGS sequence"/>
</dbReference>
<dbReference type="InterPro" id="IPR007251">
    <property type="entry name" value="Iron_permease_Fet4"/>
</dbReference>
<keyword evidence="1" id="KW-0472">Membrane</keyword>
<dbReference type="STRING" id="133381.A0A2T9Z7A1"/>
<reference evidence="2 3" key="1">
    <citation type="journal article" date="2018" name="MBio">
        <title>Comparative Genomics Reveals the Core Gene Toolbox for the Fungus-Insect Symbiosis.</title>
        <authorList>
            <person name="Wang Y."/>
            <person name="Stata M."/>
            <person name="Wang W."/>
            <person name="Stajich J.E."/>
            <person name="White M.M."/>
            <person name="Moncalvo J.M."/>
        </authorList>
    </citation>
    <scope>NUCLEOTIDE SEQUENCE [LARGE SCALE GENOMIC DNA]</scope>
    <source>
        <strain evidence="2 3">SC-DP-2</strain>
    </source>
</reference>
<protein>
    <submittedName>
        <fullName evidence="2">Uncharacterized protein</fullName>
    </submittedName>
</protein>